<reference evidence="15 16" key="1">
    <citation type="submission" date="2013-12" db="EMBL/GenBank/DDBJ databases">
        <title>Complete genome sequence of Rhizobium etli bv. mimosae IE4771.</title>
        <authorList>
            <person name="Bustos P."/>
            <person name="Santamaria R.I."/>
            <person name="Lozano L."/>
            <person name="Ormeno-Orrillo E."/>
            <person name="Rogel M.A."/>
            <person name="Romero D."/>
            <person name="Cevallos M.A."/>
            <person name="Martinez-Romero E."/>
            <person name="Gonzalez V."/>
        </authorList>
    </citation>
    <scope>NUCLEOTIDE SEQUENCE [LARGE SCALE GENOMIC DNA]</scope>
    <source>
        <strain evidence="15 16">IE4771</strain>
        <plasmid evidence="16">Plasmid pRetIE4771a</plasmid>
    </source>
</reference>
<dbReference type="Gene3D" id="3.40.50.10840">
    <property type="entry name" value="Putative sugar-binding, N-terminal domain"/>
    <property type="match status" value="1"/>
</dbReference>
<evidence type="ECO:0000256" key="11">
    <source>
        <dbReference type="ARBA" id="ARBA00039461"/>
    </source>
</evidence>
<keyword evidence="15" id="KW-0614">Plasmid</keyword>
<dbReference type="OrthoDB" id="191465at2"/>
<comment type="catalytic activity">
    <reaction evidence="7">
        <text>3-dehydro-L-erythronate + ATP = 3-dehydro-4-O-phospho-L-erythronate + ADP + H(+)</text>
        <dbReference type="Rhea" id="RHEA:52552"/>
        <dbReference type="ChEBI" id="CHEBI:15378"/>
        <dbReference type="ChEBI" id="CHEBI:30616"/>
        <dbReference type="ChEBI" id="CHEBI:136592"/>
        <dbReference type="ChEBI" id="CHEBI:136670"/>
        <dbReference type="ChEBI" id="CHEBI:456216"/>
        <dbReference type="EC" id="2.7.1.217"/>
    </reaction>
</comment>
<dbReference type="Gene3D" id="3.40.980.20">
    <property type="entry name" value="Four-carbon acid sugar kinase, nucleotide binding domain"/>
    <property type="match status" value="1"/>
</dbReference>
<dbReference type="InterPro" id="IPR031475">
    <property type="entry name" value="NBD_C"/>
</dbReference>
<evidence type="ECO:0000256" key="2">
    <source>
        <dbReference type="ARBA" id="ARBA00022679"/>
    </source>
</evidence>
<evidence type="ECO:0000313" key="16">
    <source>
        <dbReference type="Proteomes" id="UP000027180"/>
    </source>
</evidence>
<dbReference type="EMBL" id="CP006987">
    <property type="protein sequence ID" value="AIC29581.1"/>
    <property type="molecule type" value="Genomic_DNA"/>
</dbReference>
<evidence type="ECO:0000256" key="9">
    <source>
        <dbReference type="ARBA" id="ARBA00037335"/>
    </source>
</evidence>
<dbReference type="InterPro" id="IPR037051">
    <property type="entry name" value="4-carb_acid_sugar_kinase_N_sf"/>
</dbReference>
<evidence type="ECO:0000256" key="1">
    <source>
        <dbReference type="ARBA" id="ARBA00005715"/>
    </source>
</evidence>
<dbReference type="RefSeq" id="WP_040139979.1">
    <property type="nucleotide sequence ID" value="NZ_CP006987.1"/>
</dbReference>
<comment type="function">
    <text evidence="9">Catalyzes the ATP-dependent phosphorylation of 3-oxo-tetronate to 3-oxo-tetronate 4-phosphate.</text>
</comment>
<comment type="catalytic activity">
    <reaction evidence="8">
        <text>3-dehydro-D-erythronate + ATP = 3-dehydro-4-O-phospho-D-erythronate + ADP + H(+)</text>
        <dbReference type="Rhea" id="RHEA:52556"/>
        <dbReference type="ChEBI" id="CHEBI:15378"/>
        <dbReference type="ChEBI" id="CHEBI:30616"/>
        <dbReference type="ChEBI" id="CHEBI:57958"/>
        <dbReference type="ChEBI" id="CHEBI:136593"/>
        <dbReference type="ChEBI" id="CHEBI:456216"/>
        <dbReference type="EC" id="2.7.1.217"/>
    </reaction>
</comment>
<protein>
    <recommendedName>
        <fullName evidence="11">3-oxo-tetronate kinase</fullName>
        <ecNumber evidence="10">2.7.1.217</ecNumber>
    </recommendedName>
    <alternativeName>
        <fullName evidence="12">3-dehydrotetronate 4-kinase</fullName>
    </alternativeName>
</protein>
<dbReference type="KEGG" id="rei:IE4771_PA00075"/>
<evidence type="ECO:0000313" key="15">
    <source>
        <dbReference type="EMBL" id="AIC29581.1"/>
    </source>
</evidence>
<evidence type="ECO:0000256" key="12">
    <source>
        <dbReference type="ARBA" id="ARBA00041377"/>
    </source>
</evidence>
<evidence type="ECO:0000259" key="14">
    <source>
        <dbReference type="Pfam" id="PF17042"/>
    </source>
</evidence>
<evidence type="ECO:0000256" key="6">
    <source>
        <dbReference type="ARBA" id="ARBA00023277"/>
    </source>
</evidence>
<evidence type="ECO:0000256" key="4">
    <source>
        <dbReference type="ARBA" id="ARBA00022777"/>
    </source>
</evidence>
<dbReference type="NCBIfam" id="NF043035">
    <property type="entry name" value="OxoTetrKin"/>
    <property type="match status" value="1"/>
</dbReference>
<dbReference type="GO" id="GO:0016301">
    <property type="term" value="F:kinase activity"/>
    <property type="evidence" value="ECO:0007669"/>
    <property type="project" value="UniProtKB-KW"/>
</dbReference>
<dbReference type="HOGENOM" id="CLU_029424_1_0_5"/>
<keyword evidence="4" id="KW-0418">Kinase</keyword>
<dbReference type="InterPro" id="IPR010737">
    <property type="entry name" value="4-carb_acid_sugar_kinase_N"/>
</dbReference>
<comment type="similarity">
    <text evidence="1">Belongs to the four-carbon acid sugar kinase family.</text>
</comment>
<evidence type="ECO:0000259" key="13">
    <source>
        <dbReference type="Pfam" id="PF07005"/>
    </source>
</evidence>
<dbReference type="InterPro" id="IPR050007">
    <property type="entry name" value="OtnK"/>
</dbReference>
<keyword evidence="5" id="KW-0067">ATP-binding</keyword>
<proteinExistence type="inferred from homology"/>
<evidence type="ECO:0000256" key="10">
    <source>
        <dbReference type="ARBA" id="ARBA00039095"/>
    </source>
</evidence>
<dbReference type="Proteomes" id="UP000027180">
    <property type="component" value="Plasmid pRetIE4771a"/>
</dbReference>
<evidence type="ECO:0000256" key="5">
    <source>
        <dbReference type="ARBA" id="ARBA00022840"/>
    </source>
</evidence>
<dbReference type="SUPFAM" id="SSF142764">
    <property type="entry name" value="YgbK-like"/>
    <property type="match status" value="1"/>
</dbReference>
<sequence>MVAAGKLLVGCVADDFTGATDVANIFARAGLKTTVLIGVPEDDRDIDADVIVVALKTRTTRPQMAVEESLVALRWLRGRGAQKYYFKYCSTFDSTAKGNIGPVADAMLAELGQSITIACPAFPANGRTVYKGNLFVGDVPLDESGMRNHPLTPMIDANLLRVLGPQSRAEITGCYYETVRQGASAIAVWAAPIHGDGTRIVVVDALADEDLVEIAQAFKDLVLFTGASGLAYGLARVLLAGGNSRDAAVTTDLDEGYRAVVSGSCSVATNGQVKAMLADHEGFRVDLSKLAEGGDVVGEAVEWASSRLGRKPVLIYATALPDEVKENQRQLGVAQSGEMVEAALSSIARRLVEKGVSDLIVAGGETSGAVVKSLGVDQLSIGNEIAPGVPWVHAQSQGRSLSLALKSGNFGERDFFMNAWDRLR</sequence>
<geneLocation type="plasmid" evidence="15 16">
    <name>pRetIE4771a</name>
</geneLocation>
<dbReference type="AlphaFoldDB" id="A0A060ID24"/>
<dbReference type="GO" id="GO:0005524">
    <property type="term" value="F:ATP binding"/>
    <property type="evidence" value="ECO:0007669"/>
    <property type="project" value="UniProtKB-KW"/>
</dbReference>
<dbReference type="Pfam" id="PF17042">
    <property type="entry name" value="NBD_C"/>
    <property type="match status" value="1"/>
</dbReference>
<dbReference type="Pfam" id="PF07005">
    <property type="entry name" value="SBD_N"/>
    <property type="match status" value="1"/>
</dbReference>
<keyword evidence="2" id="KW-0808">Transferase</keyword>
<evidence type="ECO:0000256" key="7">
    <source>
        <dbReference type="ARBA" id="ARBA00035898"/>
    </source>
</evidence>
<gene>
    <name evidence="15" type="ORF">IE4771_PA00075</name>
</gene>
<keyword evidence="6" id="KW-0119">Carbohydrate metabolism</keyword>
<dbReference type="InterPro" id="IPR042213">
    <property type="entry name" value="NBD_C_sf"/>
</dbReference>
<accession>A0A060ID24</accession>
<evidence type="ECO:0000256" key="3">
    <source>
        <dbReference type="ARBA" id="ARBA00022741"/>
    </source>
</evidence>
<feature type="domain" description="Four-carbon acid sugar kinase nucleotide binding" evidence="14">
    <location>
        <begin position="259"/>
        <end position="416"/>
    </location>
</feature>
<name>A0A060ID24_RHIET</name>
<evidence type="ECO:0000256" key="8">
    <source>
        <dbReference type="ARBA" id="ARBA00036346"/>
    </source>
</evidence>
<feature type="domain" description="Four-carbon acid sugar kinase N-terminal" evidence="13">
    <location>
        <begin position="10"/>
        <end position="234"/>
    </location>
</feature>
<dbReference type="EC" id="2.7.1.217" evidence="10"/>
<organism evidence="15 16">
    <name type="scientific">Rhizobium etli bv. mimosae str. IE4771</name>
    <dbReference type="NCBI Taxonomy" id="1432050"/>
    <lineage>
        <taxon>Bacteria</taxon>
        <taxon>Pseudomonadati</taxon>
        <taxon>Pseudomonadota</taxon>
        <taxon>Alphaproteobacteria</taxon>
        <taxon>Hyphomicrobiales</taxon>
        <taxon>Rhizobiaceae</taxon>
        <taxon>Rhizobium/Agrobacterium group</taxon>
        <taxon>Rhizobium</taxon>
    </lineage>
</organism>
<keyword evidence="3" id="KW-0547">Nucleotide-binding</keyword>